<dbReference type="PANTHER" id="PTHR35864">
    <property type="entry name" value="ZINC METALLOPROTEASE MJ0611-RELATED"/>
    <property type="match status" value="1"/>
</dbReference>
<feature type="transmembrane region" description="Helical" evidence="1">
    <location>
        <begin position="189"/>
        <end position="209"/>
    </location>
</feature>
<sequence length="210" mass="23420">MYGRIVTRFTSKEVLELIFAWVSLSMAFSLSFGAKGLHTFAIALLITGSAFVLHELSHKFIAVRYGREAEFRVWWEGIAVALFMAVLTYIFFGPSGVFFFAAPGAVYVAPLVSSWRFAEARLINLKVEGMISVAGPLNNFVMCVLFEALSRANLFDLSYVFKDVVFINVYLGLFNMLPVGPLDGRKVLAWSRLVWGVVFSAFLALYVLLG</sequence>
<gene>
    <name evidence="2" type="ORF">B9Q01_02440</name>
</gene>
<feature type="transmembrane region" description="Helical" evidence="1">
    <location>
        <begin position="98"/>
        <end position="118"/>
    </location>
</feature>
<evidence type="ECO:0008006" key="4">
    <source>
        <dbReference type="Google" id="ProtNLM"/>
    </source>
</evidence>
<feature type="transmembrane region" description="Helical" evidence="1">
    <location>
        <begin position="157"/>
        <end position="177"/>
    </location>
</feature>
<keyword evidence="1" id="KW-0472">Membrane</keyword>
<name>A0A2R6AC80_9ARCH</name>
<feature type="transmembrane region" description="Helical" evidence="1">
    <location>
        <begin position="73"/>
        <end position="92"/>
    </location>
</feature>
<evidence type="ECO:0000313" key="3">
    <source>
        <dbReference type="Proteomes" id="UP000240880"/>
    </source>
</evidence>
<feature type="transmembrane region" description="Helical" evidence="1">
    <location>
        <begin position="40"/>
        <end position="61"/>
    </location>
</feature>
<reference evidence="2 3" key="1">
    <citation type="submission" date="2017-04" db="EMBL/GenBank/DDBJ databases">
        <title>Novel microbial lineages endemic to geothermal iron-oxide mats fill important gaps in the evolutionary history of Archaea.</title>
        <authorList>
            <person name="Jay Z.J."/>
            <person name="Beam J.P."/>
            <person name="Dlakic M."/>
            <person name="Rusch D.B."/>
            <person name="Kozubal M.A."/>
            <person name="Inskeep W.P."/>
        </authorList>
    </citation>
    <scope>NUCLEOTIDE SEQUENCE [LARGE SCALE GENOMIC DNA]</scope>
    <source>
        <strain evidence="2">OSP_D</strain>
    </source>
</reference>
<evidence type="ECO:0000256" key="1">
    <source>
        <dbReference type="SAM" id="Phobius"/>
    </source>
</evidence>
<organism evidence="2 3">
    <name type="scientific">Candidatus Marsarchaeota G1 archaeon OSP_D</name>
    <dbReference type="NCBI Taxonomy" id="1978155"/>
    <lineage>
        <taxon>Archaea</taxon>
        <taxon>Candidatus Marsarchaeota</taxon>
        <taxon>Candidatus Marsarchaeota group 1</taxon>
    </lineage>
</organism>
<dbReference type="AlphaFoldDB" id="A0A2R6AC80"/>
<dbReference type="Proteomes" id="UP000240880">
    <property type="component" value="Unassembled WGS sequence"/>
</dbReference>
<feature type="transmembrane region" description="Helical" evidence="1">
    <location>
        <begin position="130"/>
        <end position="151"/>
    </location>
</feature>
<keyword evidence="1" id="KW-1133">Transmembrane helix</keyword>
<accession>A0A2R6AC80</accession>
<evidence type="ECO:0000313" key="2">
    <source>
        <dbReference type="EMBL" id="PSN84014.1"/>
    </source>
</evidence>
<comment type="caution">
    <text evidence="2">The sequence shown here is derived from an EMBL/GenBank/DDBJ whole genome shotgun (WGS) entry which is preliminary data.</text>
</comment>
<dbReference type="EMBL" id="NEXC01000009">
    <property type="protein sequence ID" value="PSN84014.1"/>
    <property type="molecule type" value="Genomic_DNA"/>
</dbReference>
<dbReference type="InterPro" id="IPR052348">
    <property type="entry name" value="Metallopeptidase_M50B"/>
</dbReference>
<protein>
    <recommendedName>
        <fullName evidence="4">Site-2 protease family protein</fullName>
    </recommendedName>
</protein>
<proteinExistence type="predicted"/>
<feature type="transmembrane region" description="Helical" evidence="1">
    <location>
        <begin position="14"/>
        <end position="34"/>
    </location>
</feature>
<keyword evidence="1" id="KW-0812">Transmembrane</keyword>
<dbReference type="PANTHER" id="PTHR35864:SF1">
    <property type="entry name" value="ZINC METALLOPROTEASE YWHC-RELATED"/>
    <property type="match status" value="1"/>
</dbReference>